<dbReference type="AlphaFoldDB" id="A0A4Q9M3V8"/>
<keyword evidence="2" id="KW-1185">Reference proteome</keyword>
<protein>
    <submittedName>
        <fullName evidence="1">Uncharacterized protein</fullName>
    </submittedName>
</protein>
<comment type="caution">
    <text evidence="1">The sequence shown here is derived from an EMBL/GenBank/DDBJ whole genome shotgun (WGS) entry which is preliminary data.</text>
</comment>
<evidence type="ECO:0000313" key="2">
    <source>
        <dbReference type="Proteomes" id="UP000292282"/>
    </source>
</evidence>
<sequence>MKEFYVLSQKLILSKIENRNISRILNLERIMLTTPYMYNNICNDSYDNYTSE</sequence>
<dbReference type="VEuPathDB" id="MicrosporidiaDB:CWI38_0012p0030"/>
<organism evidence="1 2">
    <name type="scientific">Hamiltosporidium tvaerminnensis</name>
    <dbReference type="NCBI Taxonomy" id="1176355"/>
    <lineage>
        <taxon>Eukaryota</taxon>
        <taxon>Fungi</taxon>
        <taxon>Fungi incertae sedis</taxon>
        <taxon>Microsporidia</taxon>
        <taxon>Dubosqiidae</taxon>
        <taxon>Hamiltosporidium</taxon>
    </lineage>
</organism>
<evidence type="ECO:0000313" key="1">
    <source>
        <dbReference type="EMBL" id="TBU20887.1"/>
    </source>
</evidence>
<dbReference type="Proteomes" id="UP000292282">
    <property type="component" value="Unassembled WGS sequence"/>
</dbReference>
<proteinExistence type="predicted"/>
<dbReference type="EMBL" id="PITK01000012">
    <property type="protein sequence ID" value="TBU20887.1"/>
    <property type="molecule type" value="Genomic_DNA"/>
</dbReference>
<gene>
    <name evidence="1" type="ORF">CWI38_0012p0030</name>
</gene>
<name>A0A4Q9M3V8_9MICR</name>
<accession>A0A4Q9M3V8</accession>
<reference evidence="1 2" key="1">
    <citation type="submission" date="2017-12" db="EMBL/GenBank/DDBJ databases">
        <authorList>
            <person name="Pombert J.-F."/>
            <person name="Haag K.L."/>
            <person name="Ebert D."/>
        </authorList>
    </citation>
    <scope>NUCLEOTIDE SEQUENCE [LARGE SCALE GENOMIC DNA]</scope>
    <source>
        <strain evidence="1">IL-G-3</strain>
    </source>
</reference>